<protein>
    <submittedName>
        <fullName evidence="2">Uncharacterized protein</fullName>
    </submittedName>
</protein>
<dbReference type="EMBL" id="ML179057">
    <property type="protein sequence ID" value="THV04358.1"/>
    <property type="molecule type" value="Genomic_DNA"/>
</dbReference>
<reference evidence="2 3" key="1">
    <citation type="journal article" date="2019" name="Nat. Ecol. Evol.">
        <title>Megaphylogeny resolves global patterns of mushroom evolution.</title>
        <authorList>
            <person name="Varga T."/>
            <person name="Krizsan K."/>
            <person name="Foldi C."/>
            <person name="Dima B."/>
            <person name="Sanchez-Garcia M."/>
            <person name="Sanchez-Ramirez S."/>
            <person name="Szollosi G.J."/>
            <person name="Szarkandi J.G."/>
            <person name="Papp V."/>
            <person name="Albert L."/>
            <person name="Andreopoulos W."/>
            <person name="Angelini C."/>
            <person name="Antonin V."/>
            <person name="Barry K.W."/>
            <person name="Bougher N.L."/>
            <person name="Buchanan P."/>
            <person name="Buyck B."/>
            <person name="Bense V."/>
            <person name="Catcheside P."/>
            <person name="Chovatia M."/>
            <person name="Cooper J."/>
            <person name="Damon W."/>
            <person name="Desjardin D."/>
            <person name="Finy P."/>
            <person name="Geml J."/>
            <person name="Haridas S."/>
            <person name="Hughes K."/>
            <person name="Justo A."/>
            <person name="Karasinski D."/>
            <person name="Kautmanova I."/>
            <person name="Kiss B."/>
            <person name="Kocsube S."/>
            <person name="Kotiranta H."/>
            <person name="LaButti K.M."/>
            <person name="Lechner B.E."/>
            <person name="Liimatainen K."/>
            <person name="Lipzen A."/>
            <person name="Lukacs Z."/>
            <person name="Mihaltcheva S."/>
            <person name="Morgado L.N."/>
            <person name="Niskanen T."/>
            <person name="Noordeloos M.E."/>
            <person name="Ohm R.A."/>
            <person name="Ortiz-Santana B."/>
            <person name="Ovrebo C."/>
            <person name="Racz N."/>
            <person name="Riley R."/>
            <person name="Savchenko A."/>
            <person name="Shiryaev A."/>
            <person name="Soop K."/>
            <person name="Spirin V."/>
            <person name="Szebenyi C."/>
            <person name="Tomsovsky M."/>
            <person name="Tulloss R.E."/>
            <person name="Uehling J."/>
            <person name="Grigoriev I.V."/>
            <person name="Vagvolgyi C."/>
            <person name="Papp T."/>
            <person name="Martin F.M."/>
            <person name="Miettinen O."/>
            <person name="Hibbett D.S."/>
            <person name="Nagy L.G."/>
        </authorList>
    </citation>
    <scope>NUCLEOTIDE SEQUENCE [LARGE SCALE GENOMIC DNA]</scope>
    <source>
        <strain evidence="2 3">CBS 962.96</strain>
    </source>
</reference>
<accession>A0A4S8MN59</accession>
<dbReference type="AlphaFoldDB" id="A0A4S8MN59"/>
<sequence>MDPLPFDELHSDSDSEAFSPSNMKGYLPPAKIDRYIDVVGGIRKHTKDLRVKPLPIAAMISCSDPPQPGLLDSSGQRMPLHDRDAEPTEFLEYSVKNDKLKASNPRWDTFVSEKIAGPLTKMNAHSISRRASLSALTVQSGPMNRRISVPKVDVAHYATAFVFLPTDSTSLKVKVTSGQTVERFKMTEDLSFSAQILVCYTGIDQIEVESTHSISYLTYNILAVAPRNLVIQPESIPSLSDISPVVPELRDVFRTWKWLLQNTRDVSAKNAPEHVLYMLNSSGCVSSERDKSLIGHLVPLAKAYGFGLRLVEVRHNTRSVHEIDHPYKEYEEIFDKWDKLERTLRIEDGTDVTVEVEMETFTDLNQEEVDISEELMEQIQQKIENKKYISQCGPIERRKHKAKLDGIDTTLYSDILSLTHTRHALFLLIIPNHK</sequence>
<keyword evidence="3" id="KW-1185">Reference proteome</keyword>
<gene>
    <name evidence="2" type="ORF">K435DRAFT_961965</name>
</gene>
<dbReference type="Proteomes" id="UP000297245">
    <property type="component" value="Unassembled WGS sequence"/>
</dbReference>
<evidence type="ECO:0000313" key="2">
    <source>
        <dbReference type="EMBL" id="THV04358.1"/>
    </source>
</evidence>
<dbReference type="OrthoDB" id="2874010at2759"/>
<organism evidence="2 3">
    <name type="scientific">Dendrothele bispora (strain CBS 962.96)</name>
    <dbReference type="NCBI Taxonomy" id="1314807"/>
    <lineage>
        <taxon>Eukaryota</taxon>
        <taxon>Fungi</taxon>
        <taxon>Dikarya</taxon>
        <taxon>Basidiomycota</taxon>
        <taxon>Agaricomycotina</taxon>
        <taxon>Agaricomycetes</taxon>
        <taxon>Agaricomycetidae</taxon>
        <taxon>Agaricales</taxon>
        <taxon>Agaricales incertae sedis</taxon>
        <taxon>Dendrothele</taxon>
    </lineage>
</organism>
<feature type="region of interest" description="Disordered" evidence="1">
    <location>
        <begin position="1"/>
        <end position="23"/>
    </location>
</feature>
<evidence type="ECO:0000313" key="3">
    <source>
        <dbReference type="Proteomes" id="UP000297245"/>
    </source>
</evidence>
<proteinExistence type="predicted"/>
<evidence type="ECO:0000256" key="1">
    <source>
        <dbReference type="SAM" id="MobiDB-lite"/>
    </source>
</evidence>
<name>A0A4S8MN59_DENBC</name>